<evidence type="ECO:0000313" key="2">
    <source>
        <dbReference type="RefSeq" id="XP_037897299.1"/>
    </source>
</evidence>
<dbReference type="InterPro" id="IPR011419">
    <property type="entry name" value="ATP12_ATP_synth-F1-assembly"/>
</dbReference>
<dbReference type="KEGG" id="gfs:119642272"/>
<evidence type="ECO:0000313" key="1">
    <source>
        <dbReference type="Proteomes" id="UP000092443"/>
    </source>
</evidence>
<dbReference type="SUPFAM" id="SSF160909">
    <property type="entry name" value="ATP12-like"/>
    <property type="match status" value="1"/>
</dbReference>
<dbReference type="PANTHER" id="PTHR21013:SF10">
    <property type="entry name" value="ATP SYNTHASE MITOCHONDRIAL F1 COMPLEX ASSEMBLY FACTOR 2"/>
    <property type="match status" value="1"/>
</dbReference>
<dbReference type="InterPro" id="IPR036163">
    <property type="entry name" value="HMA_dom_sf"/>
</dbReference>
<organism evidence="1 2">
    <name type="scientific">Glossina fuscipes</name>
    <dbReference type="NCBI Taxonomy" id="7396"/>
    <lineage>
        <taxon>Eukaryota</taxon>
        <taxon>Metazoa</taxon>
        <taxon>Ecdysozoa</taxon>
        <taxon>Arthropoda</taxon>
        <taxon>Hexapoda</taxon>
        <taxon>Insecta</taxon>
        <taxon>Pterygota</taxon>
        <taxon>Neoptera</taxon>
        <taxon>Endopterygota</taxon>
        <taxon>Diptera</taxon>
        <taxon>Brachycera</taxon>
        <taxon>Muscomorpha</taxon>
        <taxon>Hippoboscoidea</taxon>
        <taxon>Glossinidae</taxon>
        <taxon>Glossina</taxon>
    </lineage>
</organism>
<dbReference type="InterPro" id="IPR023335">
    <property type="entry name" value="ATP12_ortho_dom_sf"/>
</dbReference>
<dbReference type="Proteomes" id="UP000092443">
    <property type="component" value="Unplaced"/>
</dbReference>
<keyword evidence="1" id="KW-1185">Reference proteome</keyword>
<gene>
    <name evidence="2" type="primary">LOC119642272</name>
</gene>
<dbReference type="GO" id="GO:0046872">
    <property type="term" value="F:metal ion binding"/>
    <property type="evidence" value="ECO:0007669"/>
    <property type="project" value="InterPro"/>
</dbReference>
<proteinExistence type="predicted"/>
<dbReference type="PANTHER" id="PTHR21013">
    <property type="entry name" value="ATP SYNTHASE MITOCHONDRIAL F1 COMPLEX ASSEMBLY FACTOR 2/ATP12 PROTEIN, MITOCHONDRIAL PRECURSOR"/>
    <property type="match status" value="1"/>
</dbReference>
<protein>
    <submittedName>
        <fullName evidence="2">Uncharacterized protein LOC119642272</fullName>
    </submittedName>
</protein>
<accession>A0A9C5ZJC7</accession>
<dbReference type="GO" id="GO:0005739">
    <property type="term" value="C:mitochondrion"/>
    <property type="evidence" value="ECO:0007669"/>
    <property type="project" value="TreeGrafter"/>
</dbReference>
<dbReference type="Gene3D" id="1.10.3580.10">
    <property type="entry name" value="ATP12 ATPase"/>
    <property type="match status" value="1"/>
</dbReference>
<sequence>MIYVISFDLYQRLHVDKAVTLARLEEEYQSKFWGRVEWSHDLNQQESQARLAAAVLFVHLNRSDCVENVQKSLDGMGLVDIDRNEGRVIVHTVAPWSRIQEKIENTGRKAVLAGFGGQSAVSIINNTGSDVDHTSIQRVVRFTAITNDQPGVVVDGVIDGL</sequence>
<name>A0A9C5ZJC7_9MUSC</name>
<dbReference type="RefSeq" id="XP_037897299.1">
    <property type="nucleotide sequence ID" value="XM_038041371.1"/>
</dbReference>
<dbReference type="SUPFAM" id="SSF55008">
    <property type="entry name" value="HMA, heavy metal-associated domain"/>
    <property type="match status" value="1"/>
</dbReference>
<dbReference type="AlphaFoldDB" id="A0A9C5ZJC7"/>
<dbReference type="GeneID" id="119642272"/>
<reference evidence="2" key="1">
    <citation type="submission" date="2025-08" db="UniProtKB">
        <authorList>
            <consortium name="RefSeq"/>
        </authorList>
    </citation>
    <scope>IDENTIFICATION</scope>
    <source>
        <tissue evidence="2">Whole body pupa</tissue>
    </source>
</reference>
<dbReference type="GO" id="GO:0033615">
    <property type="term" value="P:mitochondrial proton-transporting ATP synthase complex assembly"/>
    <property type="evidence" value="ECO:0007669"/>
    <property type="project" value="TreeGrafter"/>
</dbReference>